<evidence type="ECO:0000256" key="2">
    <source>
        <dbReference type="ARBA" id="ARBA00022723"/>
    </source>
</evidence>
<dbReference type="GO" id="GO:0009063">
    <property type="term" value="P:amino acid catabolic process"/>
    <property type="evidence" value="ECO:0007669"/>
    <property type="project" value="InterPro"/>
</dbReference>
<evidence type="ECO:0000313" key="10">
    <source>
        <dbReference type="Proteomes" id="UP000824001"/>
    </source>
</evidence>
<dbReference type="Gene3D" id="3.20.20.120">
    <property type="entry name" value="Enolase-like C-terminal domain"/>
    <property type="match status" value="1"/>
</dbReference>
<evidence type="ECO:0000256" key="5">
    <source>
        <dbReference type="PIRSR" id="PIRSR634603-1"/>
    </source>
</evidence>
<dbReference type="GO" id="GO:0000287">
    <property type="term" value="F:magnesium ion binding"/>
    <property type="evidence" value="ECO:0007669"/>
    <property type="project" value="UniProtKB-ARBA"/>
</dbReference>
<accession>A0A9D1JWC0</accession>
<sequence>MRITGMRCRRFDMRLKRPIKVASGEISSGGTVLVRLDTDAGLYGLGEGSGVPFVTGEDCEDVLSGVERLAEAAMGRSPFEIQAVHAAMDAIYSGHTAAKAAIDTALFDLMAKAAGLPLYRFLGGICPVVETDRTIALAAPEDMAAEAAGLAARGFRHIKIKTGEDPEADIAAVRLIREAVGPGVRLKLDANQGWTAPTARRVMRALASCGIDALEQPLPARDLHGMSALRRALDAPLMADESCFSPEDAANIVRLDAAELINIKLMKSGGLHPARQINAVAAAAGLRCMLGCMTESRVGIAAAASLAAAEPNIIWADLDSTMFFEESAEIRGGCTVSGPRILLGEEPGLGAEADF</sequence>
<dbReference type="InterPro" id="IPR013342">
    <property type="entry name" value="Mandelate_racemase_C"/>
</dbReference>
<dbReference type="FunFam" id="3.30.390.10:FF:000009">
    <property type="entry name" value="Hydrophobic dipeptide epimerase"/>
    <property type="match status" value="1"/>
</dbReference>
<feature type="domain" description="Mandelate racemase/muconate lactonizing enzyme C-terminal" evidence="8">
    <location>
        <begin position="140"/>
        <end position="236"/>
    </location>
</feature>
<dbReference type="InterPro" id="IPR036849">
    <property type="entry name" value="Enolase-like_C_sf"/>
</dbReference>
<dbReference type="GO" id="GO:0016855">
    <property type="term" value="F:racemase and epimerase activity, acting on amino acids and derivatives"/>
    <property type="evidence" value="ECO:0007669"/>
    <property type="project" value="UniProtKB-UniRule"/>
</dbReference>
<protein>
    <recommendedName>
        <fullName evidence="7">Dipeptide epimerase</fullName>
        <ecNumber evidence="7">5.1.1.-</ecNumber>
    </recommendedName>
</protein>
<reference evidence="9" key="1">
    <citation type="submission" date="2020-10" db="EMBL/GenBank/DDBJ databases">
        <authorList>
            <person name="Gilroy R."/>
        </authorList>
    </citation>
    <scope>NUCLEOTIDE SEQUENCE</scope>
    <source>
        <strain evidence="9">ChiHjej10B9-9673</strain>
    </source>
</reference>
<gene>
    <name evidence="9" type="ORF">IAC18_06095</name>
</gene>
<dbReference type="Proteomes" id="UP000824001">
    <property type="component" value="Unassembled WGS sequence"/>
</dbReference>
<organism evidence="9 10">
    <name type="scientific">Candidatus Scatomorpha merdipullorum</name>
    <dbReference type="NCBI Taxonomy" id="2840927"/>
    <lineage>
        <taxon>Bacteria</taxon>
        <taxon>Bacillati</taxon>
        <taxon>Bacillota</taxon>
        <taxon>Clostridia</taxon>
        <taxon>Eubacteriales</taxon>
        <taxon>Candidatus Scatomorpha</taxon>
    </lineage>
</organism>
<dbReference type="Pfam" id="PF02746">
    <property type="entry name" value="MR_MLE_N"/>
    <property type="match status" value="1"/>
</dbReference>
<keyword evidence="2 6" id="KW-0479">Metal-binding</keyword>
<feature type="active site" description="Proton acceptor; specific for (S)-substrate epimerization" evidence="5">
    <location>
        <position position="264"/>
    </location>
</feature>
<dbReference type="SFLD" id="SFLDS00001">
    <property type="entry name" value="Enolase"/>
    <property type="match status" value="1"/>
</dbReference>
<dbReference type="SFLD" id="SFLDG00180">
    <property type="entry name" value="muconate_cycloisomerase"/>
    <property type="match status" value="1"/>
</dbReference>
<dbReference type="CDD" id="cd03319">
    <property type="entry name" value="L-Ala-DL-Glu_epimerase"/>
    <property type="match status" value="1"/>
</dbReference>
<dbReference type="PROSITE" id="PS00909">
    <property type="entry name" value="MR_MLE_2"/>
    <property type="match status" value="1"/>
</dbReference>
<keyword evidence="3 6" id="KW-0460">Magnesium</keyword>
<comment type="cofactor">
    <cofactor evidence="6 7">
        <name>Mg(2+)</name>
        <dbReference type="ChEBI" id="CHEBI:18420"/>
    </cofactor>
    <text evidence="6 7">Binds 1 Mg(2+) ion per subunit.</text>
</comment>
<dbReference type="PANTHER" id="PTHR48073:SF2">
    <property type="entry name" value="O-SUCCINYLBENZOATE SYNTHASE"/>
    <property type="match status" value="1"/>
</dbReference>
<dbReference type="Gene3D" id="3.30.390.10">
    <property type="entry name" value="Enolase-like, N-terminal domain"/>
    <property type="match status" value="1"/>
</dbReference>
<dbReference type="PANTHER" id="PTHR48073">
    <property type="entry name" value="O-SUCCINYLBENZOATE SYNTHASE-RELATED"/>
    <property type="match status" value="1"/>
</dbReference>
<dbReference type="InterPro" id="IPR018110">
    <property type="entry name" value="Mandel_Rmase/mucon_lact_enz_CS"/>
</dbReference>
<dbReference type="Pfam" id="PF13378">
    <property type="entry name" value="MR_MLE_C"/>
    <property type="match status" value="1"/>
</dbReference>
<dbReference type="EMBL" id="DVJK01000168">
    <property type="protein sequence ID" value="HIS67119.1"/>
    <property type="molecule type" value="Genomic_DNA"/>
</dbReference>
<dbReference type="SFLD" id="SFLDF00009">
    <property type="entry name" value="o-succinylbenzoate_synthase"/>
    <property type="match status" value="1"/>
</dbReference>
<evidence type="ECO:0000256" key="3">
    <source>
        <dbReference type="ARBA" id="ARBA00022842"/>
    </source>
</evidence>
<dbReference type="SUPFAM" id="SSF54826">
    <property type="entry name" value="Enolase N-terminal domain-like"/>
    <property type="match status" value="1"/>
</dbReference>
<feature type="binding site" evidence="6">
    <location>
        <position position="215"/>
    </location>
    <ligand>
        <name>Mg(2+)</name>
        <dbReference type="ChEBI" id="CHEBI:18420"/>
    </ligand>
</feature>
<comment type="similarity">
    <text evidence="1 7">Belongs to the mandelate racemase/muconate lactonizing enzyme family.</text>
</comment>
<keyword evidence="4 7" id="KW-0413">Isomerase</keyword>
<feature type="binding site" evidence="6">
    <location>
        <position position="240"/>
    </location>
    <ligand>
        <name>Mg(2+)</name>
        <dbReference type="ChEBI" id="CHEBI:18420"/>
    </ligand>
</feature>
<dbReference type="InterPro" id="IPR029017">
    <property type="entry name" value="Enolase-like_N"/>
</dbReference>
<feature type="active site" description="Proton acceptor; specific for (R)-substrate epimerization" evidence="5">
    <location>
        <position position="161"/>
    </location>
</feature>
<dbReference type="SMART" id="SM00922">
    <property type="entry name" value="MR_MLE"/>
    <property type="match status" value="1"/>
</dbReference>
<evidence type="ECO:0000259" key="8">
    <source>
        <dbReference type="SMART" id="SM00922"/>
    </source>
</evidence>
<dbReference type="EC" id="5.1.1.-" evidence="7"/>
<evidence type="ECO:0000256" key="1">
    <source>
        <dbReference type="ARBA" id="ARBA00008031"/>
    </source>
</evidence>
<evidence type="ECO:0000256" key="7">
    <source>
        <dbReference type="RuleBase" id="RU366006"/>
    </source>
</evidence>
<evidence type="ECO:0000256" key="6">
    <source>
        <dbReference type="PIRSR" id="PIRSR634603-3"/>
    </source>
</evidence>
<dbReference type="InterPro" id="IPR013341">
    <property type="entry name" value="Mandelate_racemase_N_dom"/>
</dbReference>
<dbReference type="InterPro" id="IPR034603">
    <property type="entry name" value="Dipeptide_epimerase"/>
</dbReference>
<dbReference type="AlphaFoldDB" id="A0A9D1JWC0"/>
<comment type="caution">
    <text evidence="9">The sequence shown here is derived from an EMBL/GenBank/DDBJ whole genome shotgun (WGS) entry which is preliminary data.</text>
</comment>
<dbReference type="GO" id="GO:0006518">
    <property type="term" value="P:peptide metabolic process"/>
    <property type="evidence" value="ECO:0007669"/>
    <property type="project" value="UniProtKB-ARBA"/>
</dbReference>
<proteinExistence type="inferred from homology"/>
<evidence type="ECO:0000256" key="4">
    <source>
        <dbReference type="ARBA" id="ARBA00023235"/>
    </source>
</evidence>
<reference evidence="9" key="2">
    <citation type="journal article" date="2021" name="PeerJ">
        <title>Extensive microbial diversity within the chicken gut microbiome revealed by metagenomics and culture.</title>
        <authorList>
            <person name="Gilroy R."/>
            <person name="Ravi A."/>
            <person name="Getino M."/>
            <person name="Pursley I."/>
            <person name="Horton D.L."/>
            <person name="Alikhan N.F."/>
            <person name="Baker D."/>
            <person name="Gharbi K."/>
            <person name="Hall N."/>
            <person name="Watson M."/>
            <person name="Adriaenssens E.M."/>
            <person name="Foster-Nyarko E."/>
            <person name="Jarju S."/>
            <person name="Secka A."/>
            <person name="Antonio M."/>
            <person name="Oren A."/>
            <person name="Chaudhuri R.R."/>
            <person name="La Ragione R."/>
            <person name="Hildebrand F."/>
            <person name="Pallen M.J."/>
        </authorList>
    </citation>
    <scope>NUCLEOTIDE SEQUENCE</scope>
    <source>
        <strain evidence="9">ChiHjej10B9-9673</strain>
    </source>
</reference>
<feature type="binding site" evidence="6">
    <location>
        <position position="189"/>
    </location>
    <ligand>
        <name>Mg(2+)</name>
        <dbReference type="ChEBI" id="CHEBI:18420"/>
    </ligand>
</feature>
<dbReference type="InterPro" id="IPR029065">
    <property type="entry name" value="Enolase_C-like"/>
</dbReference>
<dbReference type="SUPFAM" id="SSF51604">
    <property type="entry name" value="Enolase C-terminal domain-like"/>
    <property type="match status" value="1"/>
</dbReference>
<name>A0A9D1JWC0_9FIRM</name>
<evidence type="ECO:0000313" key="9">
    <source>
        <dbReference type="EMBL" id="HIS67119.1"/>
    </source>
</evidence>